<dbReference type="AlphaFoldDB" id="A0A841HRL3"/>
<gene>
    <name evidence="5" type="ORF">HNQ60_003605</name>
</gene>
<comment type="caution">
    <text evidence="5">The sequence shown here is derived from an EMBL/GenBank/DDBJ whole genome shotgun (WGS) entry which is preliminary data.</text>
</comment>
<dbReference type="InterPro" id="IPR013658">
    <property type="entry name" value="SGL"/>
</dbReference>
<keyword evidence="3" id="KW-0862">Zinc</keyword>
<evidence type="ECO:0000313" key="6">
    <source>
        <dbReference type="Proteomes" id="UP000588068"/>
    </source>
</evidence>
<keyword evidence="6" id="KW-1185">Reference proteome</keyword>
<sequence length="322" mass="35209">MTTSAATPSNAPLGHIDRYDPAVDAIVPADWRIEKLASGFIWSEGPVWIADGGYLLFTDVPGNTLYRWSQKDGLSTFLKPSGYAGTETGIFREPGANGLFPDGPGTILLADHGNRQVARFDVKTKQKTPIATRFEGKRFNSPNDVTRRKDGVIFFTDPPYGLEGLNASKHKELPFNGVYRLDPDGSVHLIDKEMTFPNGLALSPDERTLYVANSDPDRPIWMAFTLNERGEVVSKRVFADSSDLHKAKDPGLPDGMRVTRDGTIFATAPGGVLIMDATGKRLGRIRTGTAIANCAFGDDGRTLYMTSNDFLARIRLKVDGAR</sequence>
<dbReference type="Gene3D" id="2.120.10.30">
    <property type="entry name" value="TolB, C-terminal domain"/>
    <property type="match status" value="1"/>
</dbReference>
<dbReference type="InterPro" id="IPR051262">
    <property type="entry name" value="SMP-30/CGR1_Lactonase"/>
</dbReference>
<organism evidence="5 6">
    <name type="scientific">Povalibacter uvarum</name>
    <dbReference type="NCBI Taxonomy" id="732238"/>
    <lineage>
        <taxon>Bacteria</taxon>
        <taxon>Pseudomonadati</taxon>
        <taxon>Pseudomonadota</taxon>
        <taxon>Gammaproteobacteria</taxon>
        <taxon>Steroidobacterales</taxon>
        <taxon>Steroidobacteraceae</taxon>
        <taxon>Povalibacter</taxon>
    </lineage>
</organism>
<accession>A0A841HRL3</accession>
<evidence type="ECO:0000313" key="5">
    <source>
        <dbReference type="EMBL" id="MBB6094718.1"/>
    </source>
</evidence>
<keyword evidence="1 5" id="KW-0378">Hydrolase</keyword>
<keyword evidence="3" id="KW-0479">Metal-binding</keyword>
<evidence type="ECO:0000259" key="4">
    <source>
        <dbReference type="Pfam" id="PF08450"/>
    </source>
</evidence>
<feature type="binding site" evidence="3">
    <location>
        <position position="143"/>
    </location>
    <ligand>
        <name>substrate</name>
    </ligand>
</feature>
<proteinExistence type="predicted"/>
<protein>
    <submittedName>
        <fullName evidence="5">Gluconolactonase</fullName>
        <ecNumber evidence="5">3.1.1.17</ecNumber>
    </submittedName>
</protein>
<evidence type="ECO:0000256" key="3">
    <source>
        <dbReference type="PIRSR" id="PIRSR605511-2"/>
    </source>
</evidence>
<dbReference type="PRINTS" id="PR01790">
    <property type="entry name" value="SMP30FAMILY"/>
</dbReference>
<comment type="cofactor">
    <cofactor evidence="3">
        <name>Zn(2+)</name>
        <dbReference type="ChEBI" id="CHEBI:29105"/>
    </cofactor>
    <text evidence="3">Binds 1 divalent metal cation per subunit.</text>
</comment>
<dbReference type="GO" id="GO:0046872">
    <property type="term" value="F:metal ion binding"/>
    <property type="evidence" value="ECO:0007669"/>
    <property type="project" value="UniProtKB-KW"/>
</dbReference>
<dbReference type="InterPro" id="IPR011042">
    <property type="entry name" value="6-blade_b-propeller_TolB-like"/>
</dbReference>
<feature type="binding site" evidence="3">
    <location>
        <position position="198"/>
    </location>
    <ligand>
        <name>a divalent metal cation</name>
        <dbReference type="ChEBI" id="CHEBI:60240"/>
    </ligand>
</feature>
<feature type="binding site" evidence="3">
    <location>
        <position position="254"/>
    </location>
    <ligand>
        <name>a divalent metal cation</name>
        <dbReference type="ChEBI" id="CHEBI:60240"/>
    </ligand>
</feature>
<dbReference type="SUPFAM" id="SSF63829">
    <property type="entry name" value="Calcium-dependent phosphotriesterase"/>
    <property type="match status" value="1"/>
</dbReference>
<evidence type="ECO:0000256" key="1">
    <source>
        <dbReference type="ARBA" id="ARBA00022801"/>
    </source>
</evidence>
<feature type="binding site" evidence="3">
    <location>
        <position position="44"/>
    </location>
    <ligand>
        <name>a divalent metal cation</name>
        <dbReference type="ChEBI" id="CHEBI:60240"/>
    </ligand>
</feature>
<dbReference type="Proteomes" id="UP000588068">
    <property type="component" value="Unassembled WGS sequence"/>
</dbReference>
<dbReference type="PANTHER" id="PTHR47572:SF4">
    <property type="entry name" value="LACTONASE DRP35"/>
    <property type="match status" value="1"/>
</dbReference>
<feature type="domain" description="SMP-30/Gluconolactonase/LRE-like region" evidence="4">
    <location>
        <begin position="42"/>
        <end position="307"/>
    </location>
</feature>
<dbReference type="InterPro" id="IPR005511">
    <property type="entry name" value="SMP-30"/>
</dbReference>
<dbReference type="PANTHER" id="PTHR47572">
    <property type="entry name" value="LIPOPROTEIN-RELATED"/>
    <property type="match status" value="1"/>
</dbReference>
<name>A0A841HRL3_9GAMM</name>
<dbReference type="EMBL" id="JACHHZ010000004">
    <property type="protein sequence ID" value="MBB6094718.1"/>
    <property type="molecule type" value="Genomic_DNA"/>
</dbReference>
<reference evidence="5 6" key="1">
    <citation type="submission" date="2020-08" db="EMBL/GenBank/DDBJ databases">
        <title>Genomic Encyclopedia of Type Strains, Phase IV (KMG-IV): sequencing the most valuable type-strain genomes for metagenomic binning, comparative biology and taxonomic classification.</title>
        <authorList>
            <person name="Goeker M."/>
        </authorList>
    </citation>
    <scope>NUCLEOTIDE SEQUENCE [LARGE SCALE GENOMIC DNA]</scope>
    <source>
        <strain evidence="5 6">DSM 26723</strain>
    </source>
</reference>
<dbReference type="GO" id="GO:0004341">
    <property type="term" value="F:gluconolactonase activity"/>
    <property type="evidence" value="ECO:0007669"/>
    <property type="project" value="UniProtKB-EC"/>
</dbReference>
<feature type="active site" description="Proton donor/acceptor" evidence="2">
    <location>
        <position position="254"/>
    </location>
</feature>
<evidence type="ECO:0000256" key="2">
    <source>
        <dbReference type="PIRSR" id="PIRSR605511-1"/>
    </source>
</evidence>
<dbReference type="Pfam" id="PF08450">
    <property type="entry name" value="SGL"/>
    <property type="match status" value="1"/>
</dbReference>
<dbReference type="EC" id="3.1.1.17" evidence="5"/>